<protein>
    <submittedName>
        <fullName evidence="4">GNAT family N-acetyltransferase</fullName>
        <ecNumber evidence="4">2.3.1.-</ecNumber>
    </submittedName>
</protein>
<keyword evidence="2 4" id="KW-0012">Acyltransferase</keyword>
<accession>A0ABT9E030</accession>
<keyword evidence="5" id="KW-1185">Reference proteome</keyword>
<dbReference type="Gene3D" id="3.40.630.30">
    <property type="match status" value="1"/>
</dbReference>
<sequence length="173" mass="18449">MTAIIRPFAAGEAAAFREIRLEALRRHPEAFGASIEEAEGSEVAAFAAGLAKPPPDAVFGAWLPGEAAPQDMAGFFVHRPRKVAHKGAVWGVYVRAEARGQGLGRMLMQRVIDQARGAGLETLLLTVTEAVPAARALYESLGFLAYGTEPRGLRLGPGHYVDETLMALDLRGA</sequence>
<dbReference type="InterPro" id="IPR050680">
    <property type="entry name" value="YpeA/RimI_acetyltransf"/>
</dbReference>
<dbReference type="EC" id="2.3.1.-" evidence="4"/>
<dbReference type="InterPro" id="IPR016181">
    <property type="entry name" value="Acyl_CoA_acyltransferase"/>
</dbReference>
<dbReference type="PROSITE" id="PS51186">
    <property type="entry name" value="GNAT"/>
    <property type="match status" value="1"/>
</dbReference>
<name>A0ABT9E030_9PROT</name>
<dbReference type="Proteomes" id="UP001243009">
    <property type="component" value="Unassembled WGS sequence"/>
</dbReference>
<comment type="caution">
    <text evidence="4">The sequence shown here is derived from an EMBL/GenBank/DDBJ whole genome shotgun (WGS) entry which is preliminary data.</text>
</comment>
<dbReference type="GO" id="GO:0016746">
    <property type="term" value="F:acyltransferase activity"/>
    <property type="evidence" value="ECO:0007669"/>
    <property type="project" value="UniProtKB-KW"/>
</dbReference>
<dbReference type="PANTHER" id="PTHR43420">
    <property type="entry name" value="ACETYLTRANSFERASE"/>
    <property type="match status" value="1"/>
</dbReference>
<dbReference type="SUPFAM" id="SSF55729">
    <property type="entry name" value="Acyl-CoA N-acyltransferases (Nat)"/>
    <property type="match status" value="1"/>
</dbReference>
<reference evidence="4 5" key="1">
    <citation type="submission" date="2023-08" db="EMBL/GenBank/DDBJ databases">
        <title>The draft genome sequence of Paracraurococcus sp. LOR1-02.</title>
        <authorList>
            <person name="Kingkaew E."/>
            <person name="Tanasupawat S."/>
        </authorList>
    </citation>
    <scope>NUCLEOTIDE SEQUENCE [LARGE SCALE GENOMIC DNA]</scope>
    <source>
        <strain evidence="4 5">LOR1-02</strain>
    </source>
</reference>
<evidence type="ECO:0000259" key="3">
    <source>
        <dbReference type="PROSITE" id="PS51186"/>
    </source>
</evidence>
<dbReference type="InterPro" id="IPR000182">
    <property type="entry name" value="GNAT_dom"/>
</dbReference>
<dbReference type="CDD" id="cd04301">
    <property type="entry name" value="NAT_SF"/>
    <property type="match status" value="1"/>
</dbReference>
<organism evidence="4 5">
    <name type="scientific">Paracraurococcus lichenis</name>
    <dbReference type="NCBI Taxonomy" id="3064888"/>
    <lineage>
        <taxon>Bacteria</taxon>
        <taxon>Pseudomonadati</taxon>
        <taxon>Pseudomonadota</taxon>
        <taxon>Alphaproteobacteria</taxon>
        <taxon>Acetobacterales</taxon>
        <taxon>Roseomonadaceae</taxon>
        <taxon>Paracraurococcus</taxon>
    </lineage>
</organism>
<evidence type="ECO:0000313" key="5">
    <source>
        <dbReference type="Proteomes" id="UP001243009"/>
    </source>
</evidence>
<feature type="domain" description="N-acetyltransferase" evidence="3">
    <location>
        <begin position="3"/>
        <end position="171"/>
    </location>
</feature>
<evidence type="ECO:0000256" key="2">
    <source>
        <dbReference type="ARBA" id="ARBA00023315"/>
    </source>
</evidence>
<dbReference type="RefSeq" id="WP_305104356.1">
    <property type="nucleotide sequence ID" value="NZ_JAUTWS010000012.1"/>
</dbReference>
<evidence type="ECO:0000256" key="1">
    <source>
        <dbReference type="ARBA" id="ARBA00022679"/>
    </source>
</evidence>
<evidence type="ECO:0000313" key="4">
    <source>
        <dbReference type="EMBL" id="MDO9709488.1"/>
    </source>
</evidence>
<dbReference type="Pfam" id="PF00583">
    <property type="entry name" value="Acetyltransf_1"/>
    <property type="match status" value="1"/>
</dbReference>
<proteinExistence type="predicted"/>
<dbReference type="EMBL" id="JAUTWS010000012">
    <property type="protein sequence ID" value="MDO9709488.1"/>
    <property type="molecule type" value="Genomic_DNA"/>
</dbReference>
<gene>
    <name evidence="4" type="ORF">Q7A36_14135</name>
</gene>
<keyword evidence="1 4" id="KW-0808">Transferase</keyword>